<keyword evidence="9" id="KW-1185">Reference proteome</keyword>
<organism evidence="8 9">
    <name type="scientific">Rubricella aquisinus</name>
    <dbReference type="NCBI Taxonomy" id="2028108"/>
    <lineage>
        <taxon>Bacteria</taxon>
        <taxon>Pseudomonadati</taxon>
        <taxon>Pseudomonadota</taxon>
        <taxon>Alphaproteobacteria</taxon>
        <taxon>Rhodobacterales</taxon>
        <taxon>Paracoccaceae</taxon>
        <taxon>Rubricella</taxon>
    </lineage>
</organism>
<evidence type="ECO:0000313" key="9">
    <source>
        <dbReference type="Proteomes" id="UP000553766"/>
    </source>
</evidence>
<dbReference type="InterPro" id="IPR012556">
    <property type="entry name" value="Entericidin"/>
</dbReference>
<comment type="caution">
    <text evidence="8">The sequence shown here is derived from an EMBL/GenBank/DDBJ whole genome shotgun (WGS) entry which is preliminary data.</text>
</comment>
<evidence type="ECO:0000256" key="4">
    <source>
        <dbReference type="ARBA" id="ARBA00023136"/>
    </source>
</evidence>
<dbReference type="GO" id="GO:0016020">
    <property type="term" value="C:membrane"/>
    <property type="evidence" value="ECO:0007669"/>
    <property type="project" value="InterPro"/>
</dbReference>
<protein>
    <submittedName>
        <fullName evidence="8">Putative small secreted protein</fullName>
    </submittedName>
</protein>
<keyword evidence="2" id="KW-1003">Cell membrane</keyword>
<comment type="similarity">
    <text evidence="1">Belongs to the EcnA/EcnB lipoprotein family.</text>
</comment>
<reference evidence="8 9" key="1">
    <citation type="submission" date="2020-08" db="EMBL/GenBank/DDBJ databases">
        <title>Genomic Encyclopedia of Type Strains, Phase IV (KMG-IV): sequencing the most valuable type-strain genomes for metagenomic binning, comparative biology and taxonomic classification.</title>
        <authorList>
            <person name="Goeker M."/>
        </authorList>
    </citation>
    <scope>NUCLEOTIDE SEQUENCE [LARGE SCALE GENOMIC DNA]</scope>
    <source>
        <strain evidence="8 9">DSM 103377</strain>
    </source>
</reference>
<dbReference type="PROSITE" id="PS51257">
    <property type="entry name" value="PROKAR_LIPOPROTEIN"/>
    <property type="match status" value="1"/>
</dbReference>
<keyword evidence="5" id="KW-0564">Palmitate</keyword>
<proteinExistence type="inferred from homology"/>
<evidence type="ECO:0000313" key="8">
    <source>
        <dbReference type="EMBL" id="MBB5515967.1"/>
    </source>
</evidence>
<feature type="chain" id="PRO_5032824168" evidence="7">
    <location>
        <begin position="20"/>
        <end position="46"/>
    </location>
</feature>
<gene>
    <name evidence="8" type="ORF">FHS89_001987</name>
</gene>
<dbReference type="GO" id="GO:0009636">
    <property type="term" value="P:response to toxic substance"/>
    <property type="evidence" value="ECO:0007669"/>
    <property type="project" value="InterPro"/>
</dbReference>
<evidence type="ECO:0000256" key="6">
    <source>
        <dbReference type="ARBA" id="ARBA00023288"/>
    </source>
</evidence>
<dbReference type="Proteomes" id="UP000553766">
    <property type="component" value="Unassembled WGS sequence"/>
</dbReference>
<evidence type="ECO:0000256" key="3">
    <source>
        <dbReference type="ARBA" id="ARBA00022729"/>
    </source>
</evidence>
<evidence type="ECO:0000256" key="5">
    <source>
        <dbReference type="ARBA" id="ARBA00023139"/>
    </source>
</evidence>
<evidence type="ECO:0000256" key="1">
    <source>
        <dbReference type="ARBA" id="ARBA00010296"/>
    </source>
</evidence>
<name>A0A840X5I8_9RHOB</name>
<feature type="signal peptide" evidence="7">
    <location>
        <begin position="1"/>
        <end position="19"/>
    </location>
</feature>
<evidence type="ECO:0000256" key="7">
    <source>
        <dbReference type="SAM" id="SignalP"/>
    </source>
</evidence>
<keyword evidence="3 7" id="KW-0732">Signal</keyword>
<sequence>MSFVKATGLLLIAALGLSACNTLEGAGEDIRRGGAAISDAARDLSN</sequence>
<accession>A0A840X5I8</accession>
<dbReference type="AlphaFoldDB" id="A0A840X5I8"/>
<dbReference type="EMBL" id="JACIJS010000005">
    <property type="protein sequence ID" value="MBB5515967.1"/>
    <property type="molecule type" value="Genomic_DNA"/>
</dbReference>
<keyword evidence="6" id="KW-0449">Lipoprotein</keyword>
<keyword evidence="4" id="KW-0472">Membrane</keyword>
<dbReference type="RefSeq" id="WP_184011122.1">
    <property type="nucleotide sequence ID" value="NZ_JACIJS010000005.1"/>
</dbReference>
<dbReference type="Pfam" id="PF08085">
    <property type="entry name" value="Entericidin"/>
    <property type="match status" value="1"/>
</dbReference>
<evidence type="ECO:0000256" key="2">
    <source>
        <dbReference type="ARBA" id="ARBA00022475"/>
    </source>
</evidence>